<reference evidence="6" key="1">
    <citation type="submission" date="2019-04" db="EMBL/GenBank/DDBJ databases">
        <title>Evolution of Biomass-Degrading Anaerobic Consortia Revealed by Metagenomics.</title>
        <authorList>
            <person name="Peng X."/>
        </authorList>
    </citation>
    <scope>NUCLEOTIDE SEQUENCE</scope>
    <source>
        <strain evidence="6">SIG311</strain>
    </source>
</reference>
<dbReference type="Pfam" id="PF04397">
    <property type="entry name" value="LytTR"/>
    <property type="match status" value="1"/>
</dbReference>
<dbReference type="PROSITE" id="PS50930">
    <property type="entry name" value="HTH_LYTTR"/>
    <property type="match status" value="1"/>
</dbReference>
<dbReference type="AlphaFoldDB" id="A0A927U6X5"/>
<dbReference type="SMART" id="SM00850">
    <property type="entry name" value="LytTR"/>
    <property type="match status" value="1"/>
</dbReference>
<evidence type="ECO:0000256" key="1">
    <source>
        <dbReference type="ARBA" id="ARBA00018672"/>
    </source>
</evidence>
<sequence length="230" mass="26645">MRFAIVDDNELDIENVKNKVKEWGECKGIDTTFLEFDSAEAFLFSYEDVKNYDVLLLDIEMKDMDGVEMAKRIRKVDSDVVIIFITGYSDYILDGYDVGALNYLMKPLDTEKLFRVLDIALTKIDSNSKSIYISTSEESCRIQLNSISYIDVDRNYIMIHTDKIYRVKRTLASIEEELDERFLRIGRSALINIEKVLRVTKTDVFLNTGEMVPLPRGAYEKVNRAIINMK</sequence>
<dbReference type="PANTHER" id="PTHR37299:SF1">
    <property type="entry name" value="STAGE 0 SPORULATION PROTEIN A HOMOLOG"/>
    <property type="match status" value="1"/>
</dbReference>
<proteinExistence type="predicted"/>
<protein>
    <recommendedName>
        <fullName evidence="1">Stage 0 sporulation protein A homolog</fullName>
    </recommendedName>
</protein>
<dbReference type="GO" id="GO:0000156">
    <property type="term" value="F:phosphorelay response regulator activity"/>
    <property type="evidence" value="ECO:0007669"/>
    <property type="project" value="InterPro"/>
</dbReference>
<dbReference type="InterPro" id="IPR001789">
    <property type="entry name" value="Sig_transdc_resp-reg_receiver"/>
</dbReference>
<organism evidence="6 7">
    <name type="scientific">Pseudobutyrivibrio ruminis</name>
    <dbReference type="NCBI Taxonomy" id="46206"/>
    <lineage>
        <taxon>Bacteria</taxon>
        <taxon>Bacillati</taxon>
        <taxon>Bacillota</taxon>
        <taxon>Clostridia</taxon>
        <taxon>Lachnospirales</taxon>
        <taxon>Lachnospiraceae</taxon>
        <taxon>Pseudobutyrivibrio</taxon>
    </lineage>
</organism>
<dbReference type="Proteomes" id="UP000766246">
    <property type="component" value="Unassembled WGS sequence"/>
</dbReference>
<evidence type="ECO:0000256" key="2">
    <source>
        <dbReference type="ARBA" id="ARBA00024867"/>
    </source>
</evidence>
<evidence type="ECO:0000259" key="5">
    <source>
        <dbReference type="PROSITE" id="PS50930"/>
    </source>
</evidence>
<evidence type="ECO:0000259" key="4">
    <source>
        <dbReference type="PROSITE" id="PS50110"/>
    </source>
</evidence>
<evidence type="ECO:0000313" key="6">
    <source>
        <dbReference type="EMBL" id="MBE5919389.1"/>
    </source>
</evidence>
<accession>A0A927U6X5</accession>
<dbReference type="InterPro" id="IPR011006">
    <property type="entry name" value="CheY-like_superfamily"/>
</dbReference>
<evidence type="ECO:0000256" key="3">
    <source>
        <dbReference type="PROSITE-ProRule" id="PRU00169"/>
    </source>
</evidence>
<dbReference type="Gene3D" id="3.40.50.2300">
    <property type="match status" value="1"/>
</dbReference>
<dbReference type="Gene3D" id="2.40.50.1020">
    <property type="entry name" value="LytTr DNA-binding domain"/>
    <property type="match status" value="1"/>
</dbReference>
<feature type="domain" description="HTH LytTR-type" evidence="5">
    <location>
        <begin position="131"/>
        <end position="228"/>
    </location>
</feature>
<dbReference type="SMART" id="SM00448">
    <property type="entry name" value="REC"/>
    <property type="match status" value="1"/>
</dbReference>
<feature type="modified residue" description="4-aspartylphosphate" evidence="3">
    <location>
        <position position="58"/>
    </location>
</feature>
<dbReference type="InterPro" id="IPR046947">
    <property type="entry name" value="LytR-like"/>
</dbReference>
<name>A0A927U6X5_9FIRM</name>
<dbReference type="Pfam" id="PF00072">
    <property type="entry name" value="Response_reg"/>
    <property type="match status" value="1"/>
</dbReference>
<comment type="caution">
    <text evidence="6">The sequence shown here is derived from an EMBL/GenBank/DDBJ whole genome shotgun (WGS) entry which is preliminary data.</text>
</comment>
<dbReference type="EMBL" id="SVER01000012">
    <property type="protein sequence ID" value="MBE5919389.1"/>
    <property type="molecule type" value="Genomic_DNA"/>
</dbReference>
<feature type="domain" description="Response regulatory" evidence="4">
    <location>
        <begin position="2"/>
        <end position="121"/>
    </location>
</feature>
<gene>
    <name evidence="6" type="ORF">E7272_06030</name>
</gene>
<dbReference type="GO" id="GO:0003677">
    <property type="term" value="F:DNA binding"/>
    <property type="evidence" value="ECO:0007669"/>
    <property type="project" value="InterPro"/>
</dbReference>
<dbReference type="PROSITE" id="PS50110">
    <property type="entry name" value="RESPONSE_REGULATORY"/>
    <property type="match status" value="1"/>
</dbReference>
<dbReference type="SUPFAM" id="SSF52172">
    <property type="entry name" value="CheY-like"/>
    <property type="match status" value="1"/>
</dbReference>
<keyword evidence="3" id="KW-0597">Phosphoprotein</keyword>
<dbReference type="InterPro" id="IPR007492">
    <property type="entry name" value="LytTR_DNA-bd_dom"/>
</dbReference>
<dbReference type="PANTHER" id="PTHR37299">
    <property type="entry name" value="TRANSCRIPTIONAL REGULATOR-RELATED"/>
    <property type="match status" value="1"/>
</dbReference>
<comment type="function">
    <text evidence="2">May play the central regulatory role in sporulation. It may be an element of the effector pathway responsible for the activation of sporulation genes in response to nutritional stress. Spo0A may act in concert with spo0H (a sigma factor) to control the expression of some genes that are critical to the sporulation process.</text>
</comment>
<evidence type="ECO:0000313" key="7">
    <source>
        <dbReference type="Proteomes" id="UP000766246"/>
    </source>
</evidence>